<evidence type="ECO:0000256" key="6">
    <source>
        <dbReference type="ARBA" id="ARBA00023180"/>
    </source>
</evidence>
<keyword evidence="4" id="KW-0067">ATP-binding</keyword>
<dbReference type="PROSITE" id="PS50011">
    <property type="entry name" value="PROTEIN_KINASE_DOM"/>
    <property type="match status" value="1"/>
</dbReference>
<sequence length="683" mass="74463">MAAVVVDVLLACLALLLPASSCAAGAPTVAAAQTSAGAGGGYGAGCAKSCGDLTFDYPFGIGAGCARGHDFQLVCNTTTQPPTLFLSDGFTQVINSIGAAGYVYVNFSLDIPMRSGVDLYNVSWTVPGDSFSVRDSARVTIGHGNFDVYLLDAYSSKRIILCSLTQPTNIDDTSDEGECQRNIPIVRGFQLQFVHRHEHGEGQRTSVDSVRIENDGVRLGWAIVDHSTCAEAKRDKSSYACASKHSRCDDNLSFTASRAGYLCKCTDGYQGNPYAPNGCRRDVGLPDARYDRFPSKNNCSPSCGNISVPYPFGLEKGCSANQHFLLRCTYYKDNKSTNPDLLWWATRYTDEPSTPTKLVRIDISEGLIILAGEHYEEFLAMDGTASARVSDGSAKDFVVKNLHFAITNQTCKEAQQNTTGYACVSVNSTCLAVNTGDGYIGYRCKCKHGFEGNPSIKDGCQGIVIGLSAGFGILLPGLSAKMLFHKWKKASVSVFHRDVKSSNILLDANYTTKVSDFGTSRLVSIDQTHIVTKVQGPFGYLDPEYCQTECLNEKSDVYSFGVVLLELLLMKEPIFTSENGLKLNLAGYFLEEVKVRPLSEIVTTKIYEEATEEEINNVTLLAEMCLSPRGEERPTMKQVEMTLQSLRNVTQTTAVHRANASDQLSQRCYSLEHEFIASAELPR</sequence>
<reference evidence="10" key="2">
    <citation type="journal article" date="2008" name="Nucleic Acids Res.">
        <title>The rice annotation project database (RAP-DB): 2008 update.</title>
        <authorList>
            <consortium name="The rice annotation project (RAP)"/>
        </authorList>
    </citation>
    <scope>GENOME REANNOTATION</scope>
    <source>
        <strain evidence="10">cv. Nipponbare</strain>
    </source>
</reference>
<keyword evidence="2 7" id="KW-0732">Signal</keyword>
<name>Q7XXL3_ORYSJ</name>
<dbReference type="Proteomes" id="UP000000763">
    <property type="component" value="Chromosome 4"/>
</dbReference>
<keyword evidence="6" id="KW-0325">Glycoprotein</keyword>
<comment type="subcellular location">
    <subcellularLocation>
        <location evidence="1">Membrane</location>
        <topology evidence="1">Single-pass type I membrane protein</topology>
    </subcellularLocation>
</comment>
<feature type="chain" id="PRO_5004295708" evidence="7">
    <location>
        <begin position="25"/>
        <end position="683"/>
    </location>
</feature>
<gene>
    <name evidence="9" type="primary">OSJNBa0033H08.8</name>
</gene>
<dbReference type="PROSITE" id="PS00108">
    <property type="entry name" value="PROTEIN_KINASE_ST"/>
    <property type="match status" value="1"/>
</dbReference>
<dbReference type="GO" id="GO:0030247">
    <property type="term" value="F:polysaccharide binding"/>
    <property type="evidence" value="ECO:0007669"/>
    <property type="project" value="InterPro"/>
</dbReference>
<dbReference type="InterPro" id="IPR000719">
    <property type="entry name" value="Prot_kinase_dom"/>
</dbReference>
<dbReference type="FunFam" id="1.10.510.10:FF:000084">
    <property type="entry name" value="Wall-associated receptor kinase 2"/>
    <property type="match status" value="1"/>
</dbReference>
<evidence type="ECO:0000256" key="3">
    <source>
        <dbReference type="ARBA" id="ARBA00022741"/>
    </source>
</evidence>
<dbReference type="SMART" id="SM00220">
    <property type="entry name" value="S_TKc"/>
    <property type="match status" value="1"/>
</dbReference>
<dbReference type="GO" id="GO:0005524">
    <property type="term" value="F:ATP binding"/>
    <property type="evidence" value="ECO:0007669"/>
    <property type="project" value="UniProtKB-KW"/>
</dbReference>
<dbReference type="Pfam" id="PF13947">
    <property type="entry name" value="GUB_WAK_bind"/>
    <property type="match status" value="1"/>
</dbReference>
<evidence type="ECO:0000256" key="1">
    <source>
        <dbReference type="ARBA" id="ARBA00004479"/>
    </source>
</evidence>
<protein>
    <submittedName>
        <fullName evidence="9">OSJNBa0033H08.8 protein</fullName>
    </submittedName>
</protein>
<evidence type="ECO:0000259" key="8">
    <source>
        <dbReference type="PROSITE" id="PS50011"/>
    </source>
</evidence>
<dbReference type="Gene3D" id="1.10.510.10">
    <property type="entry name" value="Transferase(Phosphotransferase) domain 1"/>
    <property type="match status" value="1"/>
</dbReference>
<proteinExistence type="predicted"/>
<feature type="signal peptide" evidence="7">
    <location>
        <begin position="1"/>
        <end position="24"/>
    </location>
</feature>
<evidence type="ECO:0000313" key="9">
    <source>
        <dbReference type="EMBL" id="CAD37122.3"/>
    </source>
</evidence>
<dbReference type="InterPro" id="IPR011009">
    <property type="entry name" value="Kinase-like_dom_sf"/>
</dbReference>
<feature type="domain" description="Protein kinase" evidence="8">
    <location>
        <begin position="363"/>
        <end position="643"/>
    </location>
</feature>
<dbReference type="PANTHER" id="PTHR27005:SF412">
    <property type="entry name" value="OS04G0307900 PROTEIN"/>
    <property type="match status" value="1"/>
</dbReference>
<dbReference type="EMBL" id="AL662942">
    <property type="protein sequence ID" value="CAD37122.3"/>
    <property type="molecule type" value="Genomic_DNA"/>
</dbReference>
<reference evidence="10" key="1">
    <citation type="journal article" date="2005" name="Nature">
        <title>The map-based sequence of the rice genome.</title>
        <authorList>
            <consortium name="International rice genome sequencing project (IRGSP)"/>
            <person name="Matsumoto T."/>
            <person name="Wu J."/>
            <person name="Kanamori H."/>
            <person name="Katayose Y."/>
            <person name="Fujisawa M."/>
            <person name="Namiki N."/>
            <person name="Mizuno H."/>
            <person name="Yamamoto K."/>
            <person name="Antonio B.A."/>
            <person name="Baba T."/>
            <person name="Sakata K."/>
            <person name="Nagamura Y."/>
            <person name="Aoki H."/>
            <person name="Arikawa K."/>
            <person name="Arita K."/>
            <person name="Bito T."/>
            <person name="Chiden Y."/>
            <person name="Fujitsuka N."/>
            <person name="Fukunaka R."/>
            <person name="Hamada M."/>
            <person name="Harada C."/>
            <person name="Hayashi A."/>
            <person name="Hijishita S."/>
            <person name="Honda M."/>
            <person name="Hosokawa S."/>
            <person name="Ichikawa Y."/>
            <person name="Idonuma A."/>
            <person name="Iijima M."/>
            <person name="Ikeda M."/>
            <person name="Ikeno M."/>
            <person name="Ito K."/>
            <person name="Ito S."/>
            <person name="Ito T."/>
            <person name="Ito Y."/>
            <person name="Ito Y."/>
            <person name="Iwabuchi A."/>
            <person name="Kamiya K."/>
            <person name="Karasawa W."/>
            <person name="Kurita K."/>
            <person name="Katagiri S."/>
            <person name="Kikuta A."/>
            <person name="Kobayashi H."/>
            <person name="Kobayashi N."/>
            <person name="Machita K."/>
            <person name="Maehara T."/>
            <person name="Masukawa M."/>
            <person name="Mizubayashi T."/>
            <person name="Mukai Y."/>
            <person name="Nagasaki H."/>
            <person name="Nagata Y."/>
            <person name="Naito S."/>
            <person name="Nakashima M."/>
            <person name="Nakama Y."/>
            <person name="Nakamichi Y."/>
            <person name="Nakamura M."/>
            <person name="Meguro A."/>
            <person name="Negishi M."/>
            <person name="Ohta I."/>
            <person name="Ohta T."/>
            <person name="Okamoto M."/>
            <person name="Ono N."/>
            <person name="Saji S."/>
            <person name="Sakaguchi M."/>
            <person name="Sakai K."/>
            <person name="Shibata M."/>
            <person name="Shimokawa T."/>
            <person name="Song J."/>
            <person name="Takazaki Y."/>
            <person name="Terasawa K."/>
            <person name="Tsugane M."/>
            <person name="Tsuji K."/>
            <person name="Ueda S."/>
            <person name="Waki K."/>
            <person name="Yamagata H."/>
            <person name="Yamamoto M."/>
            <person name="Yamamoto S."/>
            <person name="Yamane H."/>
            <person name="Yoshiki S."/>
            <person name="Yoshihara R."/>
            <person name="Yukawa K."/>
            <person name="Zhong H."/>
            <person name="Yano M."/>
            <person name="Yuan Q."/>
            <person name="Ouyang S."/>
            <person name="Liu J."/>
            <person name="Jones K.M."/>
            <person name="Gansberger K."/>
            <person name="Moffat K."/>
            <person name="Hill J."/>
            <person name="Bera J."/>
            <person name="Fadrosh D."/>
            <person name="Jin S."/>
            <person name="Johri S."/>
            <person name="Kim M."/>
            <person name="Overton L."/>
            <person name="Reardon M."/>
            <person name="Tsitrin T."/>
            <person name="Vuong H."/>
            <person name="Weaver B."/>
            <person name="Ciecko A."/>
            <person name="Tallon L."/>
            <person name="Jackson J."/>
            <person name="Pai G."/>
            <person name="Aken S.V."/>
            <person name="Utterback T."/>
            <person name="Reidmuller S."/>
            <person name="Feldblyum T."/>
            <person name="Hsiao J."/>
            <person name="Zismann V."/>
            <person name="Iobst S."/>
            <person name="de Vazeille A.R."/>
            <person name="Buell C.R."/>
            <person name="Ying K."/>
            <person name="Li Y."/>
            <person name="Lu T."/>
            <person name="Huang Y."/>
            <person name="Zhao Q."/>
            <person name="Feng Q."/>
            <person name="Zhang L."/>
            <person name="Zhu J."/>
            <person name="Weng Q."/>
            <person name="Mu J."/>
            <person name="Lu Y."/>
            <person name="Fan D."/>
            <person name="Liu Y."/>
            <person name="Guan J."/>
            <person name="Zhang Y."/>
            <person name="Yu S."/>
            <person name="Liu X."/>
            <person name="Zhang Y."/>
            <person name="Hong G."/>
            <person name="Han B."/>
            <person name="Choisne N."/>
            <person name="Demange N."/>
            <person name="Orjeda G."/>
            <person name="Samain S."/>
            <person name="Cattolico L."/>
            <person name="Pelletier E."/>
            <person name="Couloux A."/>
            <person name="Segurens B."/>
            <person name="Wincker P."/>
            <person name="D'Hont A."/>
            <person name="Scarpelli C."/>
            <person name="Weissenbach J."/>
            <person name="Salanoubat M."/>
            <person name="Quetier F."/>
            <person name="Yu Y."/>
            <person name="Kim H.R."/>
            <person name="Rambo T."/>
            <person name="Currie J."/>
            <person name="Collura K."/>
            <person name="Luo M."/>
            <person name="Yang T."/>
            <person name="Ammiraju J.S.S."/>
            <person name="Engler F."/>
            <person name="Soderlund C."/>
            <person name="Wing R.A."/>
            <person name="Palmer L.E."/>
            <person name="de la Bastide M."/>
            <person name="Spiegel L."/>
            <person name="Nascimento L."/>
            <person name="Zutavern T."/>
            <person name="O'Shaughnessy A."/>
            <person name="Dike S."/>
            <person name="Dedhia N."/>
            <person name="Preston R."/>
            <person name="Balija V."/>
            <person name="McCombie W.R."/>
            <person name="Chow T."/>
            <person name="Chen H."/>
            <person name="Chung M."/>
            <person name="Chen C."/>
            <person name="Shaw J."/>
            <person name="Wu H."/>
            <person name="Hsiao K."/>
            <person name="Chao Y."/>
            <person name="Chu M."/>
            <person name="Cheng C."/>
            <person name="Hour A."/>
            <person name="Lee P."/>
            <person name="Lin S."/>
            <person name="Lin Y."/>
            <person name="Liou J."/>
            <person name="Liu S."/>
            <person name="Hsing Y."/>
            <person name="Raghuvanshi S."/>
            <person name="Mohanty A."/>
            <person name="Bharti A.K."/>
            <person name="Gaur A."/>
            <person name="Gupta V."/>
            <person name="Kumar D."/>
            <person name="Ravi V."/>
            <person name="Vij S."/>
            <person name="Kapur A."/>
            <person name="Khurana P."/>
            <person name="Khurana P."/>
            <person name="Khurana J.P."/>
            <person name="Tyagi A.K."/>
            <person name="Gaikwad K."/>
            <person name="Singh A."/>
            <person name="Dalal V."/>
            <person name="Srivastava S."/>
            <person name="Dixit A."/>
            <person name="Pal A.K."/>
            <person name="Ghazi I.A."/>
            <person name="Yadav M."/>
            <person name="Pandit A."/>
            <person name="Bhargava A."/>
            <person name="Sureshbabu K."/>
            <person name="Batra K."/>
            <person name="Sharma T.R."/>
            <person name="Mohapatra T."/>
            <person name="Singh N.K."/>
            <person name="Messing J."/>
            <person name="Nelson A.B."/>
            <person name="Fuks G."/>
            <person name="Kavchok S."/>
            <person name="Keizer G."/>
            <person name="Linton E."/>
            <person name="Llaca V."/>
            <person name="Song R."/>
            <person name="Tanyolac B."/>
            <person name="Young S."/>
            <person name="Ho-Il K."/>
            <person name="Hahn J.H."/>
            <person name="Sangsakoo G."/>
            <person name="Vanavichit A."/>
            <person name="de Mattos Luiz.A.T."/>
            <person name="Zimmer P.D."/>
            <person name="Malone G."/>
            <person name="Dellagostin O."/>
            <person name="de Oliveira A.C."/>
            <person name="Bevan M."/>
            <person name="Bancroft I."/>
            <person name="Minx P."/>
            <person name="Cordum H."/>
            <person name="Wilson R."/>
            <person name="Cheng Z."/>
            <person name="Jin W."/>
            <person name="Jiang J."/>
            <person name="Leong S.A."/>
            <person name="Iwama H."/>
            <person name="Gojobori T."/>
            <person name="Itoh T."/>
            <person name="Niimura Y."/>
            <person name="Fujii Y."/>
            <person name="Habara T."/>
            <person name="Sakai H."/>
            <person name="Sato Y."/>
            <person name="Wilson G."/>
            <person name="Kumar K."/>
            <person name="McCouch S."/>
            <person name="Juretic N."/>
            <person name="Hoen D."/>
            <person name="Wright S."/>
            <person name="Bruskiewich R."/>
            <person name="Bureau T."/>
            <person name="Miyao A."/>
            <person name="Hirochika H."/>
            <person name="Nishikawa T."/>
            <person name="Kadowaki K."/>
            <person name="Sugiura M."/>
            <person name="Burr B."/>
            <person name="Sasaki T."/>
        </authorList>
    </citation>
    <scope>NUCLEOTIDE SEQUENCE [LARGE SCALE GENOMIC DNA]</scope>
    <source>
        <strain evidence="10">cv. Nipponbare</strain>
    </source>
</reference>
<dbReference type="GO" id="GO:0016020">
    <property type="term" value="C:membrane"/>
    <property type="evidence" value="ECO:0007669"/>
    <property type="project" value="UniProtKB-SubCell"/>
</dbReference>
<evidence type="ECO:0000313" key="10">
    <source>
        <dbReference type="Proteomes" id="UP000000763"/>
    </source>
</evidence>
<evidence type="ECO:0000256" key="4">
    <source>
        <dbReference type="ARBA" id="ARBA00022840"/>
    </source>
</evidence>
<dbReference type="AlphaFoldDB" id="Q7XXL3"/>
<dbReference type="InterPro" id="IPR045274">
    <property type="entry name" value="WAK-like"/>
</dbReference>
<dbReference type="SUPFAM" id="SSF56112">
    <property type="entry name" value="Protein kinase-like (PK-like)"/>
    <property type="match status" value="1"/>
</dbReference>
<evidence type="ECO:0000256" key="5">
    <source>
        <dbReference type="ARBA" id="ARBA00023157"/>
    </source>
</evidence>
<dbReference type="GO" id="GO:0004672">
    <property type="term" value="F:protein kinase activity"/>
    <property type="evidence" value="ECO:0007669"/>
    <property type="project" value="InterPro"/>
</dbReference>
<accession>Q7XXL3</accession>
<dbReference type="Pfam" id="PF00069">
    <property type="entry name" value="Pkinase"/>
    <property type="match status" value="1"/>
</dbReference>
<keyword evidence="3" id="KW-0547">Nucleotide-binding</keyword>
<dbReference type="PANTHER" id="PTHR27005">
    <property type="entry name" value="WALL-ASSOCIATED RECEPTOR KINASE-LIKE 21"/>
    <property type="match status" value="1"/>
</dbReference>
<evidence type="ECO:0000256" key="2">
    <source>
        <dbReference type="ARBA" id="ARBA00022729"/>
    </source>
</evidence>
<keyword evidence="5" id="KW-1015">Disulfide bond</keyword>
<organism evidence="9 10">
    <name type="scientific">Oryza sativa subsp. japonica</name>
    <name type="common">Rice</name>
    <dbReference type="NCBI Taxonomy" id="39947"/>
    <lineage>
        <taxon>Eukaryota</taxon>
        <taxon>Viridiplantae</taxon>
        <taxon>Streptophyta</taxon>
        <taxon>Embryophyta</taxon>
        <taxon>Tracheophyta</taxon>
        <taxon>Spermatophyta</taxon>
        <taxon>Magnoliopsida</taxon>
        <taxon>Liliopsida</taxon>
        <taxon>Poales</taxon>
        <taxon>Poaceae</taxon>
        <taxon>BOP clade</taxon>
        <taxon>Oryzoideae</taxon>
        <taxon>Oryzeae</taxon>
        <taxon>Oryzinae</taxon>
        <taxon>Oryza</taxon>
        <taxon>Oryza sativa</taxon>
    </lineage>
</organism>
<dbReference type="InterPro" id="IPR000742">
    <property type="entry name" value="EGF"/>
</dbReference>
<dbReference type="GO" id="GO:0007166">
    <property type="term" value="P:cell surface receptor signaling pathway"/>
    <property type="evidence" value="ECO:0007669"/>
    <property type="project" value="InterPro"/>
</dbReference>
<evidence type="ECO:0000256" key="7">
    <source>
        <dbReference type="SAM" id="SignalP"/>
    </source>
</evidence>
<dbReference type="InterPro" id="IPR008271">
    <property type="entry name" value="Ser/Thr_kinase_AS"/>
</dbReference>
<dbReference type="InterPro" id="IPR025287">
    <property type="entry name" value="WAK_GUB"/>
</dbReference>
<dbReference type="SMART" id="SM00181">
    <property type="entry name" value="EGF"/>
    <property type="match status" value="2"/>
</dbReference>